<dbReference type="EMBL" id="JAABOO010000004">
    <property type="protein sequence ID" value="NER15450.1"/>
    <property type="molecule type" value="Genomic_DNA"/>
</dbReference>
<dbReference type="InterPro" id="IPR032577">
    <property type="entry name" value="DUF4920"/>
</dbReference>
<gene>
    <name evidence="1" type="ORF">GWK08_18495</name>
</gene>
<organism evidence="1 2">
    <name type="scientific">Leptobacterium flavescens</name>
    <dbReference type="NCBI Taxonomy" id="472055"/>
    <lineage>
        <taxon>Bacteria</taxon>
        <taxon>Pseudomonadati</taxon>
        <taxon>Bacteroidota</taxon>
        <taxon>Flavobacteriia</taxon>
        <taxon>Flavobacteriales</taxon>
        <taxon>Flavobacteriaceae</taxon>
        <taxon>Leptobacterium</taxon>
    </lineage>
</organism>
<reference evidence="1 2" key="1">
    <citation type="submission" date="2020-01" db="EMBL/GenBank/DDBJ databases">
        <title>Leptobacterium flavescens.</title>
        <authorList>
            <person name="Wang G."/>
        </authorList>
    </citation>
    <scope>NUCLEOTIDE SEQUENCE [LARGE SCALE GENOMIC DNA]</scope>
    <source>
        <strain evidence="1 2">KCTC 22160</strain>
    </source>
</reference>
<dbReference type="AlphaFoldDB" id="A0A6P0USE7"/>
<name>A0A6P0USE7_9FLAO</name>
<protein>
    <submittedName>
        <fullName evidence="1">DUF4920 domain-containing protein</fullName>
    </submittedName>
</protein>
<dbReference type="Pfam" id="PF16267">
    <property type="entry name" value="DUF4920"/>
    <property type="match status" value="1"/>
</dbReference>
<accession>A0A6P0USE7</accession>
<proteinExistence type="predicted"/>
<comment type="caution">
    <text evidence="1">The sequence shown here is derived from an EMBL/GenBank/DDBJ whole genome shotgun (WGS) entry which is preliminary data.</text>
</comment>
<evidence type="ECO:0000313" key="1">
    <source>
        <dbReference type="EMBL" id="NER15450.1"/>
    </source>
</evidence>
<dbReference type="PROSITE" id="PS51257">
    <property type="entry name" value="PROKAR_LIPOPROTEIN"/>
    <property type="match status" value="1"/>
</dbReference>
<dbReference type="RefSeq" id="WP_163608724.1">
    <property type="nucleotide sequence ID" value="NZ_JAABOO010000004.1"/>
</dbReference>
<evidence type="ECO:0000313" key="2">
    <source>
        <dbReference type="Proteomes" id="UP000468581"/>
    </source>
</evidence>
<dbReference type="Proteomes" id="UP000468581">
    <property type="component" value="Unassembled WGS sequence"/>
</dbReference>
<sequence length="170" mass="19061">MRKLVILSIAVMSFIGCKTDSEKKETVKEEAEIVKQDNYLSFGEVIDAENSLNSLSATETYEAMALNDTTDLKFTAKVNAVCKAKGCWMRLKLDNGEEVMVKFKDYGFFVPKDIENKEVVVNGKAFVNEVPIDEQQHYAKDAGKTEEEVAAITEPKKTYSFIADGVLIRK</sequence>
<keyword evidence="2" id="KW-1185">Reference proteome</keyword>